<evidence type="ECO:0000313" key="1">
    <source>
        <dbReference type="EMBL" id="SVA45169.1"/>
    </source>
</evidence>
<protein>
    <submittedName>
        <fullName evidence="1">Uncharacterized protein</fullName>
    </submittedName>
</protein>
<sequence length="38" mass="4205">MPKRITHHDDPTNRGQAKPNNILKLIAPSGVDELTVVQ</sequence>
<organism evidence="1">
    <name type="scientific">marine metagenome</name>
    <dbReference type="NCBI Taxonomy" id="408172"/>
    <lineage>
        <taxon>unclassified sequences</taxon>
        <taxon>metagenomes</taxon>
        <taxon>ecological metagenomes</taxon>
    </lineage>
</organism>
<dbReference type="AlphaFoldDB" id="A0A381VY07"/>
<accession>A0A381VY07</accession>
<gene>
    <name evidence="1" type="ORF">METZ01_LOCUS98023</name>
</gene>
<reference evidence="1" key="1">
    <citation type="submission" date="2018-05" db="EMBL/GenBank/DDBJ databases">
        <authorList>
            <person name="Lanie J.A."/>
            <person name="Ng W.-L."/>
            <person name="Kazmierczak K.M."/>
            <person name="Andrzejewski T.M."/>
            <person name="Davidsen T.M."/>
            <person name="Wayne K.J."/>
            <person name="Tettelin H."/>
            <person name="Glass J.I."/>
            <person name="Rusch D."/>
            <person name="Podicherti R."/>
            <person name="Tsui H.-C.T."/>
            <person name="Winkler M.E."/>
        </authorList>
    </citation>
    <scope>NUCLEOTIDE SEQUENCE</scope>
</reference>
<proteinExistence type="predicted"/>
<name>A0A381VY07_9ZZZZ</name>
<dbReference type="EMBL" id="UINC01010127">
    <property type="protein sequence ID" value="SVA45169.1"/>
    <property type="molecule type" value="Genomic_DNA"/>
</dbReference>